<keyword evidence="6" id="KW-1185">Reference proteome</keyword>
<dbReference type="PROSITE" id="PS01124">
    <property type="entry name" value="HTH_ARAC_FAMILY_2"/>
    <property type="match status" value="1"/>
</dbReference>
<dbReference type="EMBL" id="JBHMEZ010000031">
    <property type="protein sequence ID" value="MFB9054797.1"/>
    <property type="molecule type" value="Genomic_DNA"/>
</dbReference>
<dbReference type="Pfam" id="PF02311">
    <property type="entry name" value="AraC_binding"/>
    <property type="match status" value="1"/>
</dbReference>
<evidence type="ECO:0000313" key="5">
    <source>
        <dbReference type="EMBL" id="MFB9054797.1"/>
    </source>
</evidence>
<comment type="caution">
    <text evidence="5">The sequence shown here is derived from an EMBL/GenBank/DDBJ whole genome shotgun (WGS) entry which is preliminary data.</text>
</comment>
<dbReference type="SUPFAM" id="SSF46689">
    <property type="entry name" value="Homeodomain-like"/>
    <property type="match status" value="2"/>
</dbReference>
<dbReference type="InterPro" id="IPR014710">
    <property type="entry name" value="RmlC-like_jellyroll"/>
</dbReference>
<keyword evidence="2" id="KW-0238">DNA-binding</keyword>
<dbReference type="PANTHER" id="PTHR43280:SF2">
    <property type="entry name" value="HTH-TYPE TRANSCRIPTIONAL REGULATOR EXSA"/>
    <property type="match status" value="1"/>
</dbReference>
<reference evidence="5 6" key="1">
    <citation type="submission" date="2024-09" db="EMBL/GenBank/DDBJ databases">
        <authorList>
            <person name="Sun Q."/>
            <person name="Mori K."/>
        </authorList>
    </citation>
    <scope>NUCLEOTIDE SEQUENCE [LARGE SCALE GENOMIC DNA]</scope>
    <source>
        <strain evidence="5 6">CECT 8286</strain>
    </source>
</reference>
<organism evidence="5 6">
    <name type="scientific">Formosa undariae</name>
    <dbReference type="NCBI Taxonomy" id="1325436"/>
    <lineage>
        <taxon>Bacteria</taxon>
        <taxon>Pseudomonadati</taxon>
        <taxon>Bacteroidota</taxon>
        <taxon>Flavobacteriia</taxon>
        <taxon>Flavobacteriales</taxon>
        <taxon>Flavobacteriaceae</taxon>
        <taxon>Formosa</taxon>
    </lineage>
</organism>
<dbReference type="InterPro" id="IPR018060">
    <property type="entry name" value="HTH_AraC"/>
</dbReference>
<dbReference type="InterPro" id="IPR003313">
    <property type="entry name" value="AraC-bd"/>
</dbReference>
<accession>A0ABV5F5S1</accession>
<dbReference type="PANTHER" id="PTHR43280">
    <property type="entry name" value="ARAC-FAMILY TRANSCRIPTIONAL REGULATOR"/>
    <property type="match status" value="1"/>
</dbReference>
<dbReference type="InterPro" id="IPR011051">
    <property type="entry name" value="RmlC_Cupin_sf"/>
</dbReference>
<dbReference type="SUPFAM" id="SSF51182">
    <property type="entry name" value="RmlC-like cupins"/>
    <property type="match status" value="1"/>
</dbReference>
<keyword evidence="1" id="KW-0805">Transcription regulation</keyword>
<dbReference type="Gene3D" id="2.60.120.10">
    <property type="entry name" value="Jelly Rolls"/>
    <property type="match status" value="1"/>
</dbReference>
<sequence>MNAHQYNIPMAQFGTPIVEKWVMDSFYEPMHFHSEFQITLIKKGRGSLFVGNKVVPYKEGDLFLFGKNLPHALKPTMDSAESSVFNTCKATTLFFDQNKIEDSLRTIPEASRIVKLLGYAAHGIKIPKSKAKYLNGHVKELTDKSGLDKFLLFLRLLNDISKNNNIKALSSKATPKSMSKKANPKVGDICDFIKKNHKEVITLDMVSDFANMSPTGFCRFFKAKTNKTFSQYLTEVRIGSACELLHNNDYNIFDCCYGSGFNNLSNFHKHFKKHTGMSPLEYRLKINDKLMDC</sequence>
<name>A0ABV5F5S1_9FLAO</name>
<dbReference type="Proteomes" id="UP001589605">
    <property type="component" value="Unassembled WGS sequence"/>
</dbReference>
<keyword evidence="3" id="KW-0804">Transcription</keyword>
<dbReference type="RefSeq" id="WP_382384435.1">
    <property type="nucleotide sequence ID" value="NZ_JBHMEZ010000031.1"/>
</dbReference>
<evidence type="ECO:0000256" key="3">
    <source>
        <dbReference type="ARBA" id="ARBA00023163"/>
    </source>
</evidence>
<evidence type="ECO:0000256" key="2">
    <source>
        <dbReference type="ARBA" id="ARBA00023125"/>
    </source>
</evidence>
<evidence type="ECO:0000259" key="4">
    <source>
        <dbReference type="PROSITE" id="PS01124"/>
    </source>
</evidence>
<dbReference type="InterPro" id="IPR009057">
    <property type="entry name" value="Homeodomain-like_sf"/>
</dbReference>
<dbReference type="SMART" id="SM00342">
    <property type="entry name" value="HTH_ARAC"/>
    <property type="match status" value="1"/>
</dbReference>
<gene>
    <name evidence="5" type="ORF">ACFFVB_17030</name>
</gene>
<proteinExistence type="predicted"/>
<dbReference type="Gene3D" id="1.10.10.60">
    <property type="entry name" value="Homeodomain-like"/>
    <property type="match status" value="2"/>
</dbReference>
<evidence type="ECO:0000256" key="1">
    <source>
        <dbReference type="ARBA" id="ARBA00023015"/>
    </source>
</evidence>
<dbReference type="Pfam" id="PF12833">
    <property type="entry name" value="HTH_18"/>
    <property type="match status" value="1"/>
</dbReference>
<feature type="domain" description="HTH araC/xylS-type" evidence="4">
    <location>
        <begin position="187"/>
        <end position="285"/>
    </location>
</feature>
<protein>
    <submittedName>
        <fullName evidence="5">AraC family transcriptional regulator</fullName>
    </submittedName>
</protein>
<evidence type="ECO:0000313" key="6">
    <source>
        <dbReference type="Proteomes" id="UP001589605"/>
    </source>
</evidence>